<protein>
    <submittedName>
        <fullName evidence="2">Uncharacterized protein</fullName>
    </submittedName>
</protein>
<organism evidence="2 3">
    <name type="scientific">Paraburkholderia dipogonis</name>
    <dbReference type="NCBI Taxonomy" id="1211383"/>
    <lineage>
        <taxon>Bacteria</taxon>
        <taxon>Pseudomonadati</taxon>
        <taxon>Pseudomonadota</taxon>
        <taxon>Betaproteobacteria</taxon>
        <taxon>Burkholderiales</taxon>
        <taxon>Burkholderiaceae</taxon>
        <taxon>Paraburkholderia</taxon>
    </lineage>
</organism>
<dbReference type="EMBL" id="JAQQEZ010000010">
    <property type="protein sequence ID" value="MFM0002746.1"/>
    <property type="molecule type" value="Genomic_DNA"/>
</dbReference>
<evidence type="ECO:0000313" key="2">
    <source>
        <dbReference type="EMBL" id="MFM0002746.1"/>
    </source>
</evidence>
<evidence type="ECO:0000256" key="1">
    <source>
        <dbReference type="SAM" id="Coils"/>
    </source>
</evidence>
<sequence length="361" mass="39051">MKAIQKLFGQIESQRKSIDRLQSDRSAAQAAIDCACDHVAALTELKGQRRRLLAEAMIAKKPANTAAIDAQISNAEQLDAAARAAAATAHDALDIIEEGIRIAKAELDNLHDQLRAAVGGEILATHDAALERYVAAVATLEDCVAGMVAAERAWGRVAHVCQGPFPGRGAKVLQDLRETGLRVPYTASRLADPKVAAEYTDDYPNHWYPPAWADPLTTGFADDRCAQLVDNLIAAGVECEPLRKTQPPEPQIMVRIIRGEIYGAPSVQRAPATGEVISQTPVIFRVGDDVALDESVARRMKASRLVLIHGEDEMPESKPQTSGPVVIDASAPKEPHARQRNISMVADYRGTFHSLDMSGYE</sequence>
<dbReference type="RefSeq" id="WP_408178013.1">
    <property type="nucleotide sequence ID" value="NZ_JAQQEZ010000010.1"/>
</dbReference>
<keyword evidence="1" id="KW-0175">Coiled coil</keyword>
<accession>A0ABW9ASG7</accession>
<reference evidence="2 3" key="1">
    <citation type="journal article" date="2024" name="Chem. Sci.">
        <title>Discovery of megapolipeptins by genome mining of a Burkholderiales bacteria collection.</title>
        <authorList>
            <person name="Paulo B.S."/>
            <person name="Recchia M.J.J."/>
            <person name="Lee S."/>
            <person name="Fergusson C.H."/>
            <person name="Romanowski S.B."/>
            <person name="Hernandez A."/>
            <person name="Krull N."/>
            <person name="Liu D.Y."/>
            <person name="Cavanagh H."/>
            <person name="Bos A."/>
            <person name="Gray C.A."/>
            <person name="Murphy B.T."/>
            <person name="Linington R.G."/>
            <person name="Eustaquio A.S."/>
        </authorList>
    </citation>
    <scope>NUCLEOTIDE SEQUENCE [LARGE SCALE GENOMIC DNA]</scope>
    <source>
        <strain evidence="2 3">RL17-350-BIC-A</strain>
    </source>
</reference>
<keyword evidence="3" id="KW-1185">Reference proteome</keyword>
<name>A0ABW9ASG7_9BURK</name>
<feature type="coiled-coil region" evidence="1">
    <location>
        <begin position="4"/>
        <end position="31"/>
    </location>
</feature>
<evidence type="ECO:0000313" key="3">
    <source>
        <dbReference type="Proteomes" id="UP001629230"/>
    </source>
</evidence>
<dbReference type="Proteomes" id="UP001629230">
    <property type="component" value="Unassembled WGS sequence"/>
</dbReference>
<comment type="caution">
    <text evidence="2">The sequence shown here is derived from an EMBL/GenBank/DDBJ whole genome shotgun (WGS) entry which is preliminary data.</text>
</comment>
<proteinExistence type="predicted"/>
<gene>
    <name evidence="2" type="ORF">PQR57_17130</name>
</gene>